<dbReference type="InterPro" id="IPR052932">
    <property type="entry name" value="OprB_Porin"/>
</dbReference>
<evidence type="ECO:0000256" key="2">
    <source>
        <dbReference type="RuleBase" id="RU363072"/>
    </source>
</evidence>
<dbReference type="EMBL" id="CP048685">
    <property type="protein sequence ID" value="QPJ61325.1"/>
    <property type="molecule type" value="Genomic_DNA"/>
</dbReference>
<name>A0A7T0FZ92_9BACT</name>
<dbReference type="Proteomes" id="UP000594688">
    <property type="component" value="Chromosome"/>
</dbReference>
<dbReference type="PANTHER" id="PTHR37944">
    <property type="entry name" value="PORIN B"/>
    <property type="match status" value="1"/>
</dbReference>
<protein>
    <submittedName>
        <fullName evidence="3">Carbohydrate porin</fullName>
    </submittedName>
</protein>
<accession>A0A7T0FZ92</accession>
<sequence>MAIVLLRKVNFICVCLPLIFLFIFGGYSKGFPHHLREEYEFSEQYFKEDTLTGNWNGYRSKIWALGFAPEIEYFGETFYDPVGGMREQVEYAGLVDLDFHIDLDRAVGLDDTRILVAFVGTHGTNPSANLGTAQTVSSLEAGDTFQFFQAWIETFLFHEHVSLKAGIYSIDTEFDFKESANLFINGAFGTGLDLSETGVAGPAIFPNATLGVRMAYKSGTGWYAQAAVLDGVPGVVGDTTGTRLRLDSGDGVQVAGEVGFEKISEGGFINKIGVGSLVYSTDVMDLAAMTPAGNPVIHNGTFSLYGFIDWLLWTEPTNPGNGLKGLLRFGRADENTARFDYTFTGGLVYTGLIPSRDKDTTGLGISLAHNSNAYKTGQRNAGEGVDDIEMVVEGTHQIWVIPGLTLQPTLQYFFNPGSNPDLDHTLYLGFNFGLIF</sequence>
<dbReference type="InterPro" id="IPR007049">
    <property type="entry name" value="Carb-sel_porin_OprB"/>
</dbReference>
<evidence type="ECO:0000313" key="4">
    <source>
        <dbReference type="Proteomes" id="UP000594688"/>
    </source>
</evidence>
<dbReference type="PANTHER" id="PTHR37944:SF1">
    <property type="entry name" value="PORIN B"/>
    <property type="match status" value="1"/>
</dbReference>
<evidence type="ECO:0000313" key="3">
    <source>
        <dbReference type="EMBL" id="QPJ61325.1"/>
    </source>
</evidence>
<dbReference type="Gene3D" id="2.40.160.180">
    <property type="entry name" value="Carbohydrate-selective porin OprB"/>
    <property type="match status" value="1"/>
</dbReference>
<dbReference type="Pfam" id="PF04966">
    <property type="entry name" value="OprB"/>
    <property type="match status" value="1"/>
</dbReference>
<proteinExistence type="inferred from homology"/>
<gene>
    <name evidence="3" type="ORF">G3M70_05230</name>
</gene>
<dbReference type="GO" id="GO:0008643">
    <property type="term" value="P:carbohydrate transport"/>
    <property type="evidence" value="ECO:0007669"/>
    <property type="project" value="InterPro"/>
</dbReference>
<comment type="similarity">
    <text evidence="1 2">Belongs to the OprB family.</text>
</comment>
<reference evidence="3 4" key="1">
    <citation type="submission" date="2020-02" db="EMBL/GenBank/DDBJ databases">
        <title>Genomic and physiological characterization of two novel Nitrospinaceae genera.</title>
        <authorList>
            <person name="Mueller A.J."/>
            <person name="Jung M.-Y."/>
            <person name="Strachan C.R."/>
            <person name="Herbold C.W."/>
            <person name="Kirkegaard R.H."/>
            <person name="Daims H."/>
        </authorList>
    </citation>
    <scope>NUCLEOTIDE SEQUENCE [LARGE SCALE GENOMIC DNA]</scope>
    <source>
        <strain evidence="3">EB</strain>
    </source>
</reference>
<dbReference type="GO" id="GO:0015288">
    <property type="term" value="F:porin activity"/>
    <property type="evidence" value="ECO:0007669"/>
    <property type="project" value="InterPro"/>
</dbReference>
<dbReference type="AlphaFoldDB" id="A0A7T0FZ92"/>
<organism evidence="3 4">
    <name type="scientific">Candidatus Nitronauta litoralis</name>
    <dbReference type="NCBI Taxonomy" id="2705533"/>
    <lineage>
        <taxon>Bacteria</taxon>
        <taxon>Pseudomonadati</taxon>
        <taxon>Nitrospinota/Tectimicrobiota group</taxon>
        <taxon>Nitrospinota</taxon>
        <taxon>Nitrospinia</taxon>
        <taxon>Nitrospinales</taxon>
        <taxon>Nitrospinaceae</taxon>
        <taxon>Candidatus Nitronauta</taxon>
    </lineage>
</organism>
<evidence type="ECO:0000256" key="1">
    <source>
        <dbReference type="ARBA" id="ARBA00008769"/>
    </source>
</evidence>
<dbReference type="InterPro" id="IPR038673">
    <property type="entry name" value="OprB_sf"/>
</dbReference>
<dbReference type="KEGG" id="nli:G3M70_05230"/>
<dbReference type="GO" id="GO:0016020">
    <property type="term" value="C:membrane"/>
    <property type="evidence" value="ECO:0007669"/>
    <property type="project" value="InterPro"/>
</dbReference>